<feature type="binding site" evidence="8">
    <location>
        <position position="212"/>
    </location>
    <ligand>
        <name>Zn(2+)</name>
        <dbReference type="ChEBI" id="CHEBI:29105"/>
    </ligand>
</feature>
<feature type="binding site" evidence="7">
    <location>
        <begin position="215"/>
        <end position="216"/>
    </location>
    <ligand>
        <name>substrate</name>
    </ligand>
</feature>
<dbReference type="InterPro" id="IPR006680">
    <property type="entry name" value="Amidohydro-rel"/>
</dbReference>
<keyword evidence="3 5" id="KW-0378">Hydrolase</keyword>
<evidence type="ECO:0000256" key="4">
    <source>
        <dbReference type="ARBA" id="ARBA00023277"/>
    </source>
</evidence>
<dbReference type="AlphaFoldDB" id="A0A1G4QDJ2"/>
<dbReference type="InterPro" id="IPR003764">
    <property type="entry name" value="GlcNAc_6-P_deAcase"/>
</dbReference>
<dbReference type="SUPFAM" id="SSF51338">
    <property type="entry name" value="Composite domain of metallo-dependent hydrolases"/>
    <property type="match status" value="1"/>
</dbReference>
<keyword evidence="11" id="KW-1185">Reference proteome</keyword>
<dbReference type="FunFam" id="3.20.20.140:FF:000004">
    <property type="entry name" value="N-acetylglucosamine-6-phosphate deacetylase"/>
    <property type="match status" value="1"/>
</dbReference>
<gene>
    <name evidence="10" type="ORF">SAMN02927928_1143</name>
</gene>
<dbReference type="Pfam" id="PF01979">
    <property type="entry name" value="Amidohydro_1"/>
    <property type="match status" value="1"/>
</dbReference>
<evidence type="ECO:0000256" key="5">
    <source>
        <dbReference type="PIRNR" id="PIRNR038994"/>
    </source>
</evidence>
<dbReference type="PANTHER" id="PTHR11113">
    <property type="entry name" value="N-ACETYLGLUCOSAMINE-6-PHOSPHATE DEACETYLASE"/>
    <property type="match status" value="1"/>
</dbReference>
<dbReference type="PIRSF" id="PIRSF038994">
    <property type="entry name" value="NagA"/>
    <property type="match status" value="1"/>
</dbReference>
<comment type="similarity">
    <text evidence="1 5">Belongs to the metallo-dependent hydrolases superfamily. NagA family.</text>
</comment>
<protein>
    <submittedName>
        <fullName evidence="10">N-acetylglucosamine-6-phosphate deacetylase</fullName>
    </submittedName>
</protein>
<accession>A0A1G4QDJ2</accession>
<dbReference type="PANTHER" id="PTHR11113:SF14">
    <property type="entry name" value="N-ACETYLGLUCOSAMINE-6-PHOSPHATE DEACETYLASE"/>
    <property type="match status" value="1"/>
</dbReference>
<comment type="cofactor">
    <cofactor evidence="8">
        <name>a divalent metal cation</name>
        <dbReference type="ChEBI" id="CHEBI:60240"/>
    </cofactor>
    <text evidence="8">Binds 1 divalent metal cation per subunit.</text>
</comment>
<evidence type="ECO:0000256" key="8">
    <source>
        <dbReference type="PIRSR" id="PIRSR038994-3"/>
    </source>
</evidence>
<evidence type="ECO:0000256" key="1">
    <source>
        <dbReference type="ARBA" id="ARBA00010716"/>
    </source>
</evidence>
<dbReference type="InterPro" id="IPR032466">
    <property type="entry name" value="Metal_Hydrolase"/>
</dbReference>
<feature type="binding site" evidence="8">
    <location>
        <position position="191"/>
    </location>
    <ligand>
        <name>Zn(2+)</name>
        <dbReference type="ChEBI" id="CHEBI:29105"/>
    </ligand>
</feature>
<organism evidence="10 11">
    <name type="scientific">Asticcacaulis taihuensis</name>
    <dbReference type="NCBI Taxonomy" id="260084"/>
    <lineage>
        <taxon>Bacteria</taxon>
        <taxon>Pseudomonadati</taxon>
        <taxon>Pseudomonadota</taxon>
        <taxon>Alphaproteobacteria</taxon>
        <taxon>Caulobacterales</taxon>
        <taxon>Caulobacteraceae</taxon>
        <taxon>Asticcacaulis</taxon>
    </lineage>
</organism>
<dbReference type="CDD" id="cd00854">
    <property type="entry name" value="NagA"/>
    <property type="match status" value="1"/>
</dbReference>
<feature type="binding site" evidence="7">
    <location>
        <position position="138"/>
    </location>
    <ligand>
        <name>substrate</name>
    </ligand>
</feature>
<sequence length="381" mass="39737">MSQTSFINARIATPDARLITGTLTCEGETITAIGDHAPAGEIIDAGGGYLLPGFIDTQVNGGGGVLFNDETNAAGIAAIGRAHRTYGTTAFMPTLISDELSVIDAAMRATEDAIAQGVPGVLGIHIEGPFISTQRKGIHNPEMFRTLDAESKALLKSLKRGKTMVTLAPENCTPEDIAELAQAGVILAAGHTNATYETTVEALKAGITGFTHLFNAMSPFTHRAPGVVGAALEDQTSYTGIIADGHHVDWAALRIAMRTRPLDRFMLVTDAMPTVGSDTKTFVLNGQTIIVRDGVCVGPDGTLAGSDLDMATAVRNTVNHLGRTPGEAAIMAATAPAHFLGLGTSRGSLVIGQRADIVWMDSDLQMKGTFIGAKSEEALAA</sequence>
<dbReference type="NCBIfam" id="TIGR00221">
    <property type="entry name" value="nagA"/>
    <property type="match status" value="1"/>
</dbReference>
<evidence type="ECO:0000256" key="3">
    <source>
        <dbReference type="ARBA" id="ARBA00022801"/>
    </source>
</evidence>
<dbReference type="EMBL" id="FMTS01000001">
    <property type="protein sequence ID" value="SCW42654.1"/>
    <property type="molecule type" value="Genomic_DNA"/>
</dbReference>
<dbReference type="STRING" id="260084.SAMN02927928_1143"/>
<feature type="binding site" evidence="7">
    <location>
        <position position="247"/>
    </location>
    <ligand>
        <name>substrate</name>
    </ligand>
</feature>
<dbReference type="RefSeq" id="WP_090644700.1">
    <property type="nucleotide sequence ID" value="NZ_CBCRYE010000001.1"/>
</dbReference>
<dbReference type="GO" id="GO:0006046">
    <property type="term" value="P:N-acetylglucosamine catabolic process"/>
    <property type="evidence" value="ECO:0007669"/>
    <property type="project" value="TreeGrafter"/>
</dbReference>
<feature type="binding site" evidence="7">
    <location>
        <position position="223"/>
    </location>
    <ligand>
        <name>substrate</name>
    </ligand>
</feature>
<name>A0A1G4QDJ2_9CAUL</name>
<feature type="binding site" evidence="8">
    <location>
        <position position="127"/>
    </location>
    <ligand>
        <name>Zn(2+)</name>
        <dbReference type="ChEBI" id="CHEBI:29105"/>
    </ligand>
</feature>
<feature type="binding site" evidence="7">
    <location>
        <begin position="303"/>
        <end position="305"/>
    </location>
    <ligand>
        <name>substrate</name>
    </ligand>
</feature>
<feature type="active site" description="Proton donor/acceptor" evidence="6">
    <location>
        <position position="270"/>
    </location>
</feature>
<keyword evidence="2 8" id="KW-0479">Metal-binding</keyword>
<dbReference type="Gene3D" id="3.20.20.140">
    <property type="entry name" value="Metal-dependent hydrolases"/>
    <property type="match status" value="1"/>
</dbReference>
<dbReference type="GO" id="GO:0008448">
    <property type="term" value="F:N-acetylglucosamine-6-phosphate deacetylase activity"/>
    <property type="evidence" value="ECO:0007669"/>
    <property type="project" value="InterPro"/>
</dbReference>
<dbReference type="SUPFAM" id="SSF51556">
    <property type="entry name" value="Metallo-dependent hydrolases"/>
    <property type="match status" value="1"/>
</dbReference>
<dbReference type="Gene3D" id="2.30.40.10">
    <property type="entry name" value="Urease, subunit C, domain 1"/>
    <property type="match status" value="1"/>
</dbReference>
<evidence type="ECO:0000313" key="11">
    <source>
        <dbReference type="Proteomes" id="UP000199150"/>
    </source>
</evidence>
<feature type="domain" description="Amidohydrolase-related" evidence="9">
    <location>
        <begin position="49"/>
        <end position="370"/>
    </location>
</feature>
<evidence type="ECO:0000256" key="7">
    <source>
        <dbReference type="PIRSR" id="PIRSR038994-2"/>
    </source>
</evidence>
<evidence type="ECO:0000259" key="9">
    <source>
        <dbReference type="Pfam" id="PF01979"/>
    </source>
</evidence>
<reference evidence="11" key="1">
    <citation type="submission" date="2016-10" db="EMBL/GenBank/DDBJ databases">
        <authorList>
            <person name="Varghese N."/>
            <person name="Submissions S."/>
        </authorList>
    </citation>
    <scope>NUCLEOTIDE SEQUENCE [LARGE SCALE GENOMIC DNA]</scope>
    <source>
        <strain evidence="11">CGMCC 1.3431</strain>
    </source>
</reference>
<dbReference type="GO" id="GO:0046872">
    <property type="term" value="F:metal ion binding"/>
    <property type="evidence" value="ECO:0007669"/>
    <property type="project" value="UniProtKB-KW"/>
</dbReference>
<proteinExistence type="inferred from homology"/>
<keyword evidence="4 5" id="KW-0119">Carbohydrate metabolism</keyword>
<dbReference type="OrthoDB" id="9776488at2"/>
<dbReference type="InterPro" id="IPR011059">
    <property type="entry name" value="Metal-dep_hydrolase_composite"/>
</dbReference>
<evidence type="ECO:0000313" key="10">
    <source>
        <dbReference type="EMBL" id="SCW42654.1"/>
    </source>
</evidence>
<dbReference type="Proteomes" id="UP000199150">
    <property type="component" value="Unassembled WGS sequence"/>
</dbReference>
<evidence type="ECO:0000256" key="2">
    <source>
        <dbReference type="ARBA" id="ARBA00022723"/>
    </source>
</evidence>
<evidence type="ECO:0000256" key="6">
    <source>
        <dbReference type="PIRSR" id="PIRSR038994-1"/>
    </source>
</evidence>